<accession>A0A1D2J8R4</accession>
<dbReference type="AlphaFoldDB" id="A0A1D2J8R4"/>
<dbReference type="Proteomes" id="UP000242814">
    <property type="component" value="Unassembled WGS sequence"/>
</dbReference>
<evidence type="ECO:0000313" key="1">
    <source>
        <dbReference type="EMBL" id="ODH20094.1"/>
    </source>
</evidence>
<protein>
    <submittedName>
        <fullName evidence="1">Uncharacterized protein</fullName>
    </submittedName>
</protein>
<dbReference type="CDD" id="cd00866">
    <property type="entry name" value="PEBP_euk"/>
    <property type="match status" value="1"/>
</dbReference>
<sequence length="217" mass="24675">MVSSEQEVLSPTQTFPLKQMLTTKRINTVLSDFYPTFTLYMAYPATHTVARLGNNVTANDTWHEPVFEFHRLSRPPMSLMPALQAENFYTLALTDPDSMNVGGTKSEVCHWIVSNLTNMELAPEYHPFELDDKVDDYPPTPIRTFTPQVLVPYLAPENVTDSHRLVFVLLEGNSSMANNVTVPKERKDWGYGERGHGVQNWAWENGLHVNDDEMGED</sequence>
<reference evidence="1 2" key="1">
    <citation type="submission" date="2016-06" db="EMBL/GenBank/DDBJ databases">
        <authorList>
            <person name="Kjaerup R.B."/>
            <person name="Dalgaard T.S."/>
            <person name="Juul-Madsen H.R."/>
        </authorList>
    </citation>
    <scope>NUCLEOTIDE SEQUENCE [LARGE SCALE GENOMIC DNA]</scope>
    <source>
        <strain evidence="1 2">Pb300</strain>
    </source>
</reference>
<dbReference type="VEuPathDB" id="FungiDB:PABG_03806"/>
<dbReference type="InterPro" id="IPR035810">
    <property type="entry name" value="PEBP_euk"/>
</dbReference>
<dbReference type="InterPro" id="IPR036610">
    <property type="entry name" value="PEBP-like_sf"/>
</dbReference>
<dbReference type="VEuPathDB" id="FungiDB:PADG_00012"/>
<dbReference type="GO" id="GO:0046578">
    <property type="term" value="P:regulation of Ras protein signal transduction"/>
    <property type="evidence" value="ECO:0007669"/>
    <property type="project" value="TreeGrafter"/>
</dbReference>
<dbReference type="SUPFAM" id="SSF49777">
    <property type="entry name" value="PEBP-like"/>
    <property type="match status" value="1"/>
</dbReference>
<dbReference type="GO" id="GO:0005543">
    <property type="term" value="F:phospholipid binding"/>
    <property type="evidence" value="ECO:0007669"/>
    <property type="project" value="TreeGrafter"/>
</dbReference>
<dbReference type="InterPro" id="IPR008914">
    <property type="entry name" value="PEBP"/>
</dbReference>
<proteinExistence type="predicted"/>
<comment type="caution">
    <text evidence="1">The sequence shown here is derived from an EMBL/GenBank/DDBJ whole genome shotgun (WGS) entry which is preliminary data.</text>
</comment>
<dbReference type="PANTHER" id="PTHR11362">
    <property type="entry name" value="PHOSPHATIDYLETHANOLAMINE-BINDING PROTEIN"/>
    <property type="match status" value="1"/>
</dbReference>
<dbReference type="Gene3D" id="3.90.280.10">
    <property type="entry name" value="PEBP-like"/>
    <property type="match status" value="1"/>
</dbReference>
<evidence type="ECO:0000313" key="2">
    <source>
        <dbReference type="Proteomes" id="UP000242814"/>
    </source>
</evidence>
<dbReference type="Pfam" id="PF01161">
    <property type="entry name" value="PBP"/>
    <property type="match status" value="1"/>
</dbReference>
<dbReference type="EMBL" id="LZYO01000294">
    <property type="protein sequence ID" value="ODH20094.1"/>
    <property type="molecule type" value="Genomic_DNA"/>
</dbReference>
<dbReference type="GO" id="GO:0030414">
    <property type="term" value="F:peptidase inhibitor activity"/>
    <property type="evidence" value="ECO:0007669"/>
    <property type="project" value="TreeGrafter"/>
</dbReference>
<dbReference type="PANTHER" id="PTHR11362:SF148">
    <property type="entry name" value="CARBOXYPEPTIDASE Y INHIBITOR"/>
    <property type="match status" value="1"/>
</dbReference>
<dbReference type="GO" id="GO:0030162">
    <property type="term" value="P:regulation of proteolysis"/>
    <property type="evidence" value="ECO:0007669"/>
    <property type="project" value="TreeGrafter"/>
</dbReference>
<gene>
    <name evidence="1" type="ORF">ACO22_05978</name>
</gene>
<organism evidence="1 2">
    <name type="scientific">Paracoccidioides brasiliensis</name>
    <dbReference type="NCBI Taxonomy" id="121759"/>
    <lineage>
        <taxon>Eukaryota</taxon>
        <taxon>Fungi</taxon>
        <taxon>Dikarya</taxon>
        <taxon>Ascomycota</taxon>
        <taxon>Pezizomycotina</taxon>
        <taxon>Eurotiomycetes</taxon>
        <taxon>Eurotiomycetidae</taxon>
        <taxon>Onygenales</taxon>
        <taxon>Ajellomycetaceae</taxon>
        <taxon>Paracoccidioides</taxon>
    </lineage>
</organism>
<name>A0A1D2J8R4_PARBR</name>